<gene>
    <name evidence="7" type="ORF">HY221_01160</name>
</gene>
<keyword evidence="4" id="KW-0227">DNA damage</keyword>
<dbReference type="SMART" id="SM00478">
    <property type="entry name" value="ENDO3c"/>
    <property type="match status" value="1"/>
</dbReference>
<evidence type="ECO:0000256" key="1">
    <source>
        <dbReference type="ARBA" id="ARBA00000086"/>
    </source>
</evidence>
<comment type="catalytic activity">
    <reaction evidence="1">
        <text>Hydrolysis of alkylated DNA, releasing 3-methyladenine, 3-methylguanine, 7-methylguanine and 7-methyladenine.</text>
        <dbReference type="EC" id="3.2.2.21"/>
    </reaction>
</comment>
<dbReference type="EMBL" id="JACQCR010000027">
    <property type="protein sequence ID" value="MBI3630931.1"/>
    <property type="molecule type" value="Genomic_DNA"/>
</dbReference>
<evidence type="ECO:0000313" key="8">
    <source>
        <dbReference type="Proteomes" id="UP000753196"/>
    </source>
</evidence>
<dbReference type="AlphaFoldDB" id="A0A932QY16"/>
<evidence type="ECO:0000256" key="3">
    <source>
        <dbReference type="ARBA" id="ARBA00012000"/>
    </source>
</evidence>
<dbReference type="GO" id="GO:0005737">
    <property type="term" value="C:cytoplasm"/>
    <property type="evidence" value="ECO:0007669"/>
    <property type="project" value="TreeGrafter"/>
</dbReference>
<organism evidence="7 8">
    <name type="scientific">Candidatus Sungiibacteriota bacterium</name>
    <dbReference type="NCBI Taxonomy" id="2750080"/>
    <lineage>
        <taxon>Bacteria</taxon>
        <taxon>Candidatus Sungiibacteriota</taxon>
    </lineage>
</organism>
<dbReference type="FunFam" id="1.10.340.30:FF:000004">
    <property type="entry name" value="DNA-3-methyladenine glycosylase II"/>
    <property type="match status" value="1"/>
</dbReference>
<dbReference type="Proteomes" id="UP000753196">
    <property type="component" value="Unassembled WGS sequence"/>
</dbReference>
<dbReference type="Gene3D" id="1.10.1670.40">
    <property type="match status" value="1"/>
</dbReference>
<evidence type="ECO:0000256" key="5">
    <source>
        <dbReference type="ARBA" id="ARBA00023204"/>
    </source>
</evidence>
<dbReference type="PANTHER" id="PTHR43003:SF5">
    <property type="entry name" value="DNA-3-METHYLADENINE GLYCOSYLASE"/>
    <property type="match status" value="1"/>
</dbReference>
<protein>
    <recommendedName>
        <fullName evidence="3">DNA-3-methyladenine glycosylase II</fullName>
        <ecNumber evidence="3">3.2.2.21</ecNumber>
    </recommendedName>
</protein>
<dbReference type="GO" id="GO:0043916">
    <property type="term" value="F:DNA-7-methylguanine glycosylase activity"/>
    <property type="evidence" value="ECO:0007669"/>
    <property type="project" value="TreeGrafter"/>
</dbReference>
<dbReference type="PANTHER" id="PTHR43003">
    <property type="entry name" value="DNA-3-METHYLADENINE GLYCOSYLASE"/>
    <property type="match status" value="1"/>
</dbReference>
<sequence>MEKRVRRKKHIQKHFWREDPLVHKILADMEWELLEPAEKNSAGFFNRLCREIISQQLGSGAARAIVARFRKLFPRGRATPGRVLTMTEGQLRAVGMSWAKARSLRDLASKIQTQEIRFDRFPDAEDEAIIAQLVKIKGIGRWTAEMFLIFTLGREDVFSSGDLALQKGLRHLYGYRRTRTEKSRGDIIARWRPYRSYASLALWHVMDSQK</sequence>
<dbReference type="SUPFAM" id="SSF48150">
    <property type="entry name" value="DNA-glycosylase"/>
    <property type="match status" value="1"/>
</dbReference>
<proteinExistence type="inferred from homology"/>
<evidence type="ECO:0000313" key="7">
    <source>
        <dbReference type="EMBL" id="MBI3630931.1"/>
    </source>
</evidence>
<dbReference type="GO" id="GO:0032131">
    <property type="term" value="F:alkylated DNA binding"/>
    <property type="evidence" value="ECO:0007669"/>
    <property type="project" value="TreeGrafter"/>
</dbReference>
<dbReference type="InterPro" id="IPR011257">
    <property type="entry name" value="DNA_glycosylase"/>
</dbReference>
<dbReference type="Pfam" id="PF00730">
    <property type="entry name" value="HhH-GPD"/>
    <property type="match status" value="1"/>
</dbReference>
<comment type="caution">
    <text evidence="7">The sequence shown here is derived from an EMBL/GenBank/DDBJ whole genome shotgun (WGS) entry which is preliminary data.</text>
</comment>
<reference evidence="7" key="1">
    <citation type="submission" date="2020-07" db="EMBL/GenBank/DDBJ databases">
        <title>Huge and variable diversity of episymbiotic CPR bacteria and DPANN archaea in groundwater ecosystems.</title>
        <authorList>
            <person name="He C.Y."/>
            <person name="Keren R."/>
            <person name="Whittaker M."/>
            <person name="Farag I.F."/>
            <person name="Doudna J."/>
            <person name="Cate J.H.D."/>
            <person name="Banfield J.F."/>
        </authorList>
    </citation>
    <scope>NUCLEOTIDE SEQUENCE</scope>
    <source>
        <strain evidence="7">NC_groundwater_973_Pr1_S-0.2um_54_13</strain>
    </source>
</reference>
<dbReference type="GO" id="GO:0006285">
    <property type="term" value="P:base-excision repair, AP site formation"/>
    <property type="evidence" value="ECO:0007669"/>
    <property type="project" value="TreeGrafter"/>
</dbReference>
<keyword evidence="5" id="KW-0234">DNA repair</keyword>
<dbReference type="GO" id="GO:0032993">
    <property type="term" value="C:protein-DNA complex"/>
    <property type="evidence" value="ECO:0007669"/>
    <property type="project" value="TreeGrafter"/>
</dbReference>
<feature type="domain" description="HhH-GPD" evidence="6">
    <location>
        <begin position="53"/>
        <end position="207"/>
    </location>
</feature>
<dbReference type="Gene3D" id="1.10.340.30">
    <property type="entry name" value="Hypothetical protein, domain 2"/>
    <property type="match status" value="1"/>
</dbReference>
<evidence type="ECO:0000259" key="6">
    <source>
        <dbReference type="SMART" id="SM00478"/>
    </source>
</evidence>
<evidence type="ECO:0000256" key="4">
    <source>
        <dbReference type="ARBA" id="ARBA00022763"/>
    </source>
</evidence>
<dbReference type="EC" id="3.2.2.21" evidence="3"/>
<evidence type="ECO:0000256" key="2">
    <source>
        <dbReference type="ARBA" id="ARBA00010817"/>
    </source>
</evidence>
<name>A0A932QY16_9BACT</name>
<dbReference type="GO" id="GO:0008725">
    <property type="term" value="F:DNA-3-methyladenine glycosylase activity"/>
    <property type="evidence" value="ECO:0007669"/>
    <property type="project" value="TreeGrafter"/>
</dbReference>
<accession>A0A932QY16</accession>
<comment type="similarity">
    <text evidence="2">Belongs to the alkylbase DNA glycosidase AlkA family.</text>
</comment>
<dbReference type="InterPro" id="IPR051912">
    <property type="entry name" value="Alkylbase_DNA_Glycosylase/TA"/>
</dbReference>
<dbReference type="GO" id="GO:0006307">
    <property type="term" value="P:DNA alkylation repair"/>
    <property type="evidence" value="ECO:0007669"/>
    <property type="project" value="TreeGrafter"/>
</dbReference>
<dbReference type="InterPro" id="IPR003265">
    <property type="entry name" value="HhH-GPD_domain"/>
</dbReference>
<dbReference type="CDD" id="cd00056">
    <property type="entry name" value="ENDO3c"/>
    <property type="match status" value="1"/>
</dbReference>